<keyword evidence="1" id="KW-0812">Transmembrane</keyword>
<dbReference type="Proteomes" id="UP000332933">
    <property type="component" value="Unassembled WGS sequence"/>
</dbReference>
<feature type="transmembrane region" description="Helical" evidence="1">
    <location>
        <begin position="160"/>
        <end position="179"/>
    </location>
</feature>
<dbReference type="EMBL" id="VJMH01005444">
    <property type="protein sequence ID" value="KAF0695907.1"/>
    <property type="molecule type" value="Genomic_DNA"/>
</dbReference>
<reference evidence="2" key="2">
    <citation type="submission" date="2019-06" db="EMBL/GenBank/DDBJ databases">
        <title>Genomics analysis of Aphanomyces spp. identifies a new class of oomycete effector associated with host adaptation.</title>
        <authorList>
            <person name="Gaulin E."/>
        </authorList>
    </citation>
    <scope>NUCLEOTIDE SEQUENCE</scope>
    <source>
        <strain evidence="2">CBS 578.67</strain>
    </source>
</reference>
<protein>
    <submittedName>
        <fullName evidence="3">Aste57867_13299 protein</fullName>
    </submittedName>
</protein>
<gene>
    <name evidence="3" type="primary">Aste57867_13299</name>
    <name evidence="2" type="ORF">As57867_013250</name>
    <name evidence="3" type="ORF">ASTE57867_13299</name>
</gene>
<keyword evidence="4" id="KW-1185">Reference proteome</keyword>
<dbReference type="EMBL" id="CAADRA010005465">
    <property type="protein sequence ID" value="VFT90138.1"/>
    <property type="molecule type" value="Genomic_DNA"/>
</dbReference>
<evidence type="ECO:0000313" key="3">
    <source>
        <dbReference type="EMBL" id="VFT90138.1"/>
    </source>
</evidence>
<evidence type="ECO:0000313" key="4">
    <source>
        <dbReference type="Proteomes" id="UP000332933"/>
    </source>
</evidence>
<evidence type="ECO:0000256" key="1">
    <source>
        <dbReference type="SAM" id="Phobius"/>
    </source>
</evidence>
<organism evidence="3 4">
    <name type="scientific">Aphanomyces stellatus</name>
    <dbReference type="NCBI Taxonomy" id="120398"/>
    <lineage>
        <taxon>Eukaryota</taxon>
        <taxon>Sar</taxon>
        <taxon>Stramenopiles</taxon>
        <taxon>Oomycota</taxon>
        <taxon>Saprolegniomycetes</taxon>
        <taxon>Saprolegniales</taxon>
        <taxon>Verrucalvaceae</taxon>
        <taxon>Aphanomyces</taxon>
    </lineage>
</organism>
<evidence type="ECO:0000313" key="2">
    <source>
        <dbReference type="EMBL" id="KAF0695907.1"/>
    </source>
</evidence>
<reference evidence="3 4" key="1">
    <citation type="submission" date="2019-03" db="EMBL/GenBank/DDBJ databases">
        <authorList>
            <person name="Gaulin E."/>
            <person name="Dumas B."/>
        </authorList>
    </citation>
    <scope>NUCLEOTIDE SEQUENCE [LARGE SCALE GENOMIC DNA]</scope>
    <source>
        <strain evidence="3">CBS 568.67</strain>
    </source>
</reference>
<feature type="transmembrane region" description="Helical" evidence="1">
    <location>
        <begin position="128"/>
        <end position="148"/>
    </location>
</feature>
<accession>A0A485KY15</accession>
<proteinExistence type="predicted"/>
<sequence length="264" mass="28539">MCNLDVTGRVAIALTVLAVVLGIVAAFLPGWVTSSTVNPSWSDCVKQVNSRLDIWGIYVNVDLSNKVIIPASDFSFKACYLYFTPALVGTDIVESTLTKDNGGHDDGHPNGCVAGGLGVMCTVRGKDVVTLVMAANAFNVMVCFFVVHATTAVPAFVARLAKVFVLLSLFCSVAMFVFAPVYLEFAAVVVTCLAGCAISSFEAIAKNAISSSDINIESSSRQEKIDVQALGHRSNDDERQTCLTQDLVRRTRWYEYGRQHNDHV</sequence>
<feature type="transmembrane region" description="Helical" evidence="1">
    <location>
        <begin position="12"/>
        <end position="32"/>
    </location>
</feature>
<name>A0A485KY15_9STRA</name>
<dbReference type="AlphaFoldDB" id="A0A485KY15"/>
<keyword evidence="1" id="KW-0472">Membrane</keyword>
<keyword evidence="1" id="KW-1133">Transmembrane helix</keyword>